<dbReference type="EMBL" id="FRCS01000001">
    <property type="protein sequence ID" value="SHM42399.1"/>
    <property type="molecule type" value="Genomic_DNA"/>
</dbReference>
<dbReference type="STRING" id="134849.SAMN05443668_101550"/>
<gene>
    <name evidence="1" type="ORF">SAMN05443668_101550</name>
</gene>
<accession>A0A1M7IP02</accession>
<dbReference type="InterPro" id="IPR006311">
    <property type="entry name" value="TAT_signal"/>
</dbReference>
<dbReference type="PROSITE" id="PS51318">
    <property type="entry name" value="TAT"/>
    <property type="match status" value="1"/>
</dbReference>
<sequence>MNRRQLLGGLLVAGAAGSIAGCGLVDPGPSVPAVAADPLEALVTEKQTMLDLYEATLAAHRDLAARITPLRDAHREHRDALLELLDARRRAALARATPPVPGPSTGTSAAPAVSGDPASALVALRQAERTASARSRSACLAVTGAGAGAGDAAGAAERVVVLGSICAAEASHEVALA</sequence>
<evidence type="ECO:0000313" key="1">
    <source>
        <dbReference type="EMBL" id="SHM42399.1"/>
    </source>
</evidence>
<protein>
    <recommendedName>
        <fullName evidence="3">Ferritin-like domain-containing protein</fullName>
    </recommendedName>
</protein>
<dbReference type="AlphaFoldDB" id="A0A1M7IP02"/>
<evidence type="ECO:0000313" key="2">
    <source>
        <dbReference type="Proteomes" id="UP000184440"/>
    </source>
</evidence>
<dbReference type="PROSITE" id="PS51257">
    <property type="entry name" value="PROKAR_LIPOPROTEIN"/>
    <property type="match status" value="1"/>
</dbReference>
<dbReference type="Proteomes" id="UP000184440">
    <property type="component" value="Unassembled WGS sequence"/>
</dbReference>
<evidence type="ECO:0008006" key="3">
    <source>
        <dbReference type="Google" id="ProtNLM"/>
    </source>
</evidence>
<organism evidence="1 2">
    <name type="scientific">Cryptosporangium aurantiacum</name>
    <dbReference type="NCBI Taxonomy" id="134849"/>
    <lineage>
        <taxon>Bacteria</taxon>
        <taxon>Bacillati</taxon>
        <taxon>Actinomycetota</taxon>
        <taxon>Actinomycetes</taxon>
        <taxon>Cryptosporangiales</taxon>
        <taxon>Cryptosporangiaceae</taxon>
        <taxon>Cryptosporangium</taxon>
    </lineage>
</organism>
<reference evidence="1 2" key="1">
    <citation type="submission" date="2016-11" db="EMBL/GenBank/DDBJ databases">
        <authorList>
            <person name="Jaros S."/>
            <person name="Januszkiewicz K."/>
            <person name="Wedrychowicz H."/>
        </authorList>
    </citation>
    <scope>NUCLEOTIDE SEQUENCE [LARGE SCALE GENOMIC DNA]</scope>
    <source>
        <strain evidence="1 2">DSM 46144</strain>
    </source>
</reference>
<name>A0A1M7IP02_9ACTN</name>
<proteinExistence type="predicted"/>
<keyword evidence="2" id="KW-1185">Reference proteome</keyword>